<proteinExistence type="predicted"/>
<sequence>MTLPPSPPAPLPLRGRGEQTGGSSDAFSPFRTAQFLGFTPRRPFGFPNATSRHPSGSPNQAPASH</sequence>
<evidence type="ECO:0000313" key="2">
    <source>
        <dbReference type="EMBL" id="SOY53513.1"/>
    </source>
</evidence>
<dbReference type="EMBL" id="OFSQ01000023">
    <property type="protein sequence ID" value="SOY53513.1"/>
    <property type="molecule type" value="Genomic_DNA"/>
</dbReference>
<feature type="region of interest" description="Disordered" evidence="1">
    <location>
        <begin position="1"/>
        <end position="65"/>
    </location>
</feature>
<evidence type="ECO:0000256" key="1">
    <source>
        <dbReference type="SAM" id="MobiDB-lite"/>
    </source>
</evidence>
<feature type="compositionally biased region" description="Pro residues" evidence="1">
    <location>
        <begin position="1"/>
        <end position="11"/>
    </location>
</feature>
<feature type="compositionally biased region" description="Polar residues" evidence="1">
    <location>
        <begin position="48"/>
        <end position="65"/>
    </location>
</feature>
<reference evidence="2" key="1">
    <citation type="submission" date="2018-01" db="EMBL/GenBank/DDBJ databases">
        <authorList>
            <person name="Clerissi C."/>
        </authorList>
    </citation>
    <scope>NUCLEOTIDE SEQUENCE</scope>
    <source>
        <strain evidence="2">Cupriavidus sp. LMG 19464</strain>
    </source>
</reference>
<gene>
    <name evidence="2" type="ORF">CBM2587_A40121</name>
</gene>
<dbReference type="Proteomes" id="UP000256780">
    <property type="component" value="Chromosome CBM2587_a"/>
</dbReference>
<protein>
    <submittedName>
        <fullName evidence="2">Uncharacterized protein</fullName>
    </submittedName>
</protein>
<organism evidence="2">
    <name type="scientific">Cupriavidus taiwanensis</name>
    <dbReference type="NCBI Taxonomy" id="164546"/>
    <lineage>
        <taxon>Bacteria</taxon>
        <taxon>Pseudomonadati</taxon>
        <taxon>Pseudomonadota</taxon>
        <taxon>Betaproteobacteria</taxon>
        <taxon>Burkholderiales</taxon>
        <taxon>Burkholderiaceae</taxon>
        <taxon>Cupriavidus</taxon>
    </lineage>
</organism>
<comment type="caution">
    <text evidence="2">The sequence shown here is derived from an EMBL/GenBank/DDBJ whole genome shotgun (WGS) entry which is preliminary data.</text>
</comment>
<accession>A0A375BUE1</accession>
<name>A0A375BUE1_9BURK</name>
<dbReference type="AlphaFoldDB" id="A0A375BUE1"/>